<proteinExistence type="predicted"/>
<dbReference type="AlphaFoldDB" id="A0A383DWR3"/>
<name>A0A383DWR3_9ZZZZ</name>
<organism evidence="1">
    <name type="scientific">marine metagenome</name>
    <dbReference type="NCBI Taxonomy" id="408172"/>
    <lineage>
        <taxon>unclassified sequences</taxon>
        <taxon>metagenomes</taxon>
        <taxon>ecological metagenomes</taxon>
    </lineage>
</organism>
<protein>
    <submittedName>
        <fullName evidence="1">Uncharacterized protein</fullName>
    </submittedName>
</protein>
<dbReference type="EMBL" id="UINC01220876">
    <property type="protein sequence ID" value="SVE48982.1"/>
    <property type="molecule type" value="Genomic_DNA"/>
</dbReference>
<accession>A0A383DWR3</accession>
<gene>
    <name evidence="1" type="ORF">METZ01_LOCUS501836</name>
</gene>
<sequence>MPLRLGVYSLESFLVLPEPASTCWQDLSLVFAARLFYGFDPGPMFFDPVDEPLPPIDGDPLVSFQVLIPECLVGDTNLGAERSEPFGHPSLACLHRSSQP</sequence>
<feature type="non-terminal residue" evidence="1">
    <location>
        <position position="100"/>
    </location>
</feature>
<reference evidence="1" key="1">
    <citation type="submission" date="2018-05" db="EMBL/GenBank/DDBJ databases">
        <authorList>
            <person name="Lanie J.A."/>
            <person name="Ng W.-L."/>
            <person name="Kazmierczak K.M."/>
            <person name="Andrzejewski T.M."/>
            <person name="Davidsen T.M."/>
            <person name="Wayne K.J."/>
            <person name="Tettelin H."/>
            <person name="Glass J.I."/>
            <person name="Rusch D."/>
            <person name="Podicherti R."/>
            <person name="Tsui H.-C.T."/>
            <person name="Winkler M.E."/>
        </authorList>
    </citation>
    <scope>NUCLEOTIDE SEQUENCE</scope>
</reference>
<evidence type="ECO:0000313" key="1">
    <source>
        <dbReference type="EMBL" id="SVE48982.1"/>
    </source>
</evidence>